<protein>
    <submittedName>
        <fullName evidence="1">Uncharacterized protein</fullName>
    </submittedName>
</protein>
<comment type="caution">
    <text evidence="1">The sequence shown here is derived from an EMBL/GenBank/DDBJ whole genome shotgun (WGS) entry which is preliminary data.</text>
</comment>
<name>A0A2H0XXH6_UNCSA</name>
<evidence type="ECO:0000313" key="2">
    <source>
        <dbReference type="Proteomes" id="UP000231343"/>
    </source>
</evidence>
<reference evidence="1 2" key="1">
    <citation type="submission" date="2017-09" db="EMBL/GenBank/DDBJ databases">
        <title>Depth-based differentiation of microbial function through sediment-hosted aquifers and enrichment of novel symbionts in the deep terrestrial subsurface.</title>
        <authorList>
            <person name="Probst A.J."/>
            <person name="Ladd B."/>
            <person name="Jarett J.K."/>
            <person name="Geller-Mcgrath D.E."/>
            <person name="Sieber C.M."/>
            <person name="Emerson J.B."/>
            <person name="Anantharaman K."/>
            <person name="Thomas B.C."/>
            <person name="Malmstrom R."/>
            <person name="Stieglmeier M."/>
            <person name="Klingl A."/>
            <person name="Woyke T."/>
            <person name="Ryan C.M."/>
            <person name="Banfield J.F."/>
        </authorList>
    </citation>
    <scope>NUCLEOTIDE SEQUENCE [LARGE SCALE GENOMIC DNA]</scope>
    <source>
        <strain evidence="1">CG08_land_8_20_14_0_20_45_16</strain>
    </source>
</reference>
<sequence length="427" mass="47713">MEGSFELGEQIQTVLENISSTALSFYEGVFESIAQETGLNIDDISMQAVFERLLNLLRENDSQVAQAYSTSRDNRQADIAIVLEILEDIRPVYARARRQLEIPVSARSLTPVYEQRIADLRQQLEDRGYSFPDVDLSSRESVRETKTVIQRALVNLCNQYNSILINISPPVTPSSIEPPHREPQDSWFSLYADLFLHGEYFSSVPQTPDALSEWRGALFGHLTLAADITEIVRLGVFVSSGHSLGEGWTSRDRDIYTGAFVDRHFTHSRIGGYVAALFLRNIEGWLWWDEETFANVGARGAFFDELLQASLSVLFGTSSGMSLSLGFQGDVGRRDRVRLAGDFDYVFVDGGTGGDYAWHDIGLSFRVAPQISRSFRYVGAFRFVAVLWTSFGLVGDELAEWSLGLNVGLSLGDSANLYQPPVGLERF</sequence>
<dbReference type="EMBL" id="PEYM01000077">
    <property type="protein sequence ID" value="PIS29636.1"/>
    <property type="molecule type" value="Genomic_DNA"/>
</dbReference>
<dbReference type="Proteomes" id="UP000231343">
    <property type="component" value="Unassembled WGS sequence"/>
</dbReference>
<evidence type="ECO:0000313" key="1">
    <source>
        <dbReference type="EMBL" id="PIS29636.1"/>
    </source>
</evidence>
<proteinExistence type="predicted"/>
<gene>
    <name evidence="1" type="ORF">COT42_04905</name>
</gene>
<organism evidence="1 2">
    <name type="scientific">Candidatus Saganbacteria bacterium CG08_land_8_20_14_0_20_45_16</name>
    <dbReference type="NCBI Taxonomy" id="2014293"/>
    <lineage>
        <taxon>Bacteria</taxon>
        <taxon>Bacillati</taxon>
        <taxon>Saganbacteria</taxon>
    </lineage>
</organism>
<dbReference type="AlphaFoldDB" id="A0A2H0XXH6"/>
<accession>A0A2H0XXH6</accession>